<reference evidence="1 4" key="2">
    <citation type="submission" date="2020-07" db="EMBL/GenBank/DDBJ databases">
        <title>Sequencing the genomes of 1000 actinobacteria strains.</title>
        <authorList>
            <person name="Klenk H.-P."/>
        </authorList>
    </citation>
    <scope>NUCLEOTIDE SEQUENCE [LARGE SCALE GENOMIC DNA]</scope>
    <source>
        <strain evidence="1 4">DSM 45117</strain>
    </source>
</reference>
<dbReference type="EMBL" id="FOOI01000003">
    <property type="protein sequence ID" value="SFF93944.1"/>
    <property type="molecule type" value="Genomic_DNA"/>
</dbReference>
<dbReference type="OrthoDB" id="3388214at2"/>
<sequence length="129" mass="13431">MDAYAALAIVAVAVVSLVVVLVAAAPAGSPGRLDRLCPRRGADSGADPFTAHRALLGQVCTTSSVRVDRYVGAADAPGPDGSQTRIQVRQNGEENLPAGSTALIYDYEPDGGYYWIAAYDPRHDLSEGG</sequence>
<evidence type="ECO:0000313" key="2">
    <source>
        <dbReference type="EMBL" id="SFF93944.1"/>
    </source>
</evidence>
<dbReference type="RefSeq" id="WP_092881935.1">
    <property type="nucleotide sequence ID" value="NZ_FOOI01000003.1"/>
</dbReference>
<evidence type="ECO:0000313" key="3">
    <source>
        <dbReference type="Proteomes" id="UP000199052"/>
    </source>
</evidence>
<name>A0A1I2MR19_9ACTN</name>
<dbReference type="Proteomes" id="UP000199052">
    <property type="component" value="Unassembled WGS sequence"/>
</dbReference>
<organism evidence="2 3">
    <name type="scientific">Actinopolymorpha cephalotaxi</name>
    <dbReference type="NCBI Taxonomy" id="504797"/>
    <lineage>
        <taxon>Bacteria</taxon>
        <taxon>Bacillati</taxon>
        <taxon>Actinomycetota</taxon>
        <taxon>Actinomycetes</taxon>
        <taxon>Propionibacteriales</taxon>
        <taxon>Actinopolymorphaceae</taxon>
        <taxon>Actinopolymorpha</taxon>
    </lineage>
</organism>
<reference evidence="2 3" key="1">
    <citation type="submission" date="2016-10" db="EMBL/GenBank/DDBJ databases">
        <authorList>
            <person name="de Groot N.N."/>
        </authorList>
    </citation>
    <scope>NUCLEOTIDE SEQUENCE [LARGE SCALE GENOMIC DNA]</scope>
    <source>
        <strain evidence="2 3">CPCC 202808</strain>
    </source>
</reference>
<dbReference type="EMBL" id="JACBZA010000001">
    <property type="protein sequence ID" value="NYH85876.1"/>
    <property type="molecule type" value="Genomic_DNA"/>
</dbReference>
<dbReference type="Proteomes" id="UP000533017">
    <property type="component" value="Unassembled WGS sequence"/>
</dbReference>
<dbReference type="AlphaFoldDB" id="A0A1I2MR19"/>
<evidence type="ECO:0000313" key="1">
    <source>
        <dbReference type="EMBL" id="NYH85876.1"/>
    </source>
</evidence>
<proteinExistence type="predicted"/>
<accession>A0A1I2MR19</accession>
<keyword evidence="4" id="KW-1185">Reference proteome</keyword>
<dbReference type="STRING" id="504797.SAMN05421678_10315"/>
<protein>
    <submittedName>
        <fullName evidence="2">Uncharacterized protein</fullName>
    </submittedName>
</protein>
<gene>
    <name evidence="1" type="ORF">FHR37_004727</name>
    <name evidence="2" type="ORF">SAMN05421678_10315</name>
</gene>
<evidence type="ECO:0000313" key="4">
    <source>
        <dbReference type="Proteomes" id="UP000533017"/>
    </source>
</evidence>